<proteinExistence type="predicted"/>
<dbReference type="EMBL" id="BGPR01000309">
    <property type="protein sequence ID" value="GBM12142.1"/>
    <property type="molecule type" value="Genomic_DNA"/>
</dbReference>
<evidence type="ECO:0000256" key="1">
    <source>
        <dbReference type="SAM" id="MobiDB-lite"/>
    </source>
</evidence>
<organism evidence="2 3">
    <name type="scientific">Araneus ventricosus</name>
    <name type="common">Orbweaver spider</name>
    <name type="synonym">Epeira ventricosa</name>
    <dbReference type="NCBI Taxonomy" id="182803"/>
    <lineage>
        <taxon>Eukaryota</taxon>
        <taxon>Metazoa</taxon>
        <taxon>Ecdysozoa</taxon>
        <taxon>Arthropoda</taxon>
        <taxon>Chelicerata</taxon>
        <taxon>Arachnida</taxon>
        <taxon>Araneae</taxon>
        <taxon>Araneomorphae</taxon>
        <taxon>Entelegynae</taxon>
        <taxon>Araneoidea</taxon>
        <taxon>Araneidae</taxon>
        <taxon>Araneus</taxon>
    </lineage>
</organism>
<feature type="compositionally biased region" description="Basic and acidic residues" evidence="1">
    <location>
        <begin position="104"/>
        <end position="117"/>
    </location>
</feature>
<dbReference type="OrthoDB" id="8040188at2759"/>
<accession>A0A4Y2D5U3</accession>
<feature type="region of interest" description="Disordered" evidence="1">
    <location>
        <begin position="62"/>
        <end position="117"/>
    </location>
</feature>
<dbReference type="Proteomes" id="UP000499080">
    <property type="component" value="Unassembled WGS sequence"/>
</dbReference>
<keyword evidence="3" id="KW-1185">Reference proteome</keyword>
<dbReference type="AlphaFoldDB" id="A0A4Y2D5U3"/>
<gene>
    <name evidence="2" type="ORF">AVEN_39479_1</name>
</gene>
<evidence type="ECO:0000313" key="2">
    <source>
        <dbReference type="EMBL" id="GBM12142.1"/>
    </source>
</evidence>
<evidence type="ECO:0000313" key="3">
    <source>
        <dbReference type="Proteomes" id="UP000499080"/>
    </source>
</evidence>
<protein>
    <submittedName>
        <fullName evidence="2">Uncharacterized protein</fullName>
    </submittedName>
</protein>
<name>A0A4Y2D5U3_ARAVE</name>
<sequence length="174" mass="20217">MVEAGDYGMVDDIFHRLYGSKDTTIEYNDAIYSNGEYMGNREWLLNCYESYQKARDVHAEARKRDQAKRQAAFRSAETLEQSQARRTKDAERHASVRAAETPDESQRRPDVSTKRQSEQRCASTYKVWTTFNDAAFNYGLLIDYANQRLVMIGKMDKKCVHCIVFKWEEEAAAM</sequence>
<comment type="caution">
    <text evidence="2">The sequence shown here is derived from an EMBL/GenBank/DDBJ whole genome shotgun (WGS) entry which is preliminary data.</text>
</comment>
<reference evidence="2 3" key="1">
    <citation type="journal article" date="2019" name="Sci. Rep.">
        <title>Orb-weaving spider Araneus ventricosus genome elucidates the spidroin gene catalogue.</title>
        <authorList>
            <person name="Kono N."/>
            <person name="Nakamura H."/>
            <person name="Ohtoshi R."/>
            <person name="Moran D.A.P."/>
            <person name="Shinohara A."/>
            <person name="Yoshida Y."/>
            <person name="Fujiwara M."/>
            <person name="Mori M."/>
            <person name="Tomita M."/>
            <person name="Arakawa K."/>
        </authorList>
    </citation>
    <scope>NUCLEOTIDE SEQUENCE [LARGE SCALE GENOMIC DNA]</scope>
</reference>